<sequence length="225" mass="24574">MICAVGLREIVFDVGGVGGDDALDVARAAQEDGVGGREGEEVPLPVKDVVPVLEELREEAIEGVALETFNQTADATLFPEFDVIVRAEVRIRYGGGNFVVVSHSGVDLCQVTWLSFYRGMWNMTLIRTMLMASGIHLSALMRRDLVAGQGRRVVPLEVRARVPVRVKFGAVKTWMITAKVRCDLMVDKLVTSLRVVLALCGVVDTGKKNICGDDQAVSLFKQSIR</sequence>
<organism evidence="1 2">
    <name type="scientific">Colocasia esculenta</name>
    <name type="common">Wild taro</name>
    <name type="synonym">Arum esculentum</name>
    <dbReference type="NCBI Taxonomy" id="4460"/>
    <lineage>
        <taxon>Eukaryota</taxon>
        <taxon>Viridiplantae</taxon>
        <taxon>Streptophyta</taxon>
        <taxon>Embryophyta</taxon>
        <taxon>Tracheophyta</taxon>
        <taxon>Spermatophyta</taxon>
        <taxon>Magnoliopsida</taxon>
        <taxon>Liliopsida</taxon>
        <taxon>Araceae</taxon>
        <taxon>Aroideae</taxon>
        <taxon>Colocasieae</taxon>
        <taxon>Colocasia</taxon>
    </lineage>
</organism>
<comment type="caution">
    <text evidence="1">The sequence shown here is derived from an EMBL/GenBank/DDBJ whole genome shotgun (WGS) entry which is preliminary data.</text>
</comment>
<dbReference type="EMBL" id="NMUH01001403">
    <property type="protein sequence ID" value="MQL92034.1"/>
    <property type="molecule type" value="Genomic_DNA"/>
</dbReference>
<reference evidence="1" key="1">
    <citation type="submission" date="2017-07" db="EMBL/GenBank/DDBJ databases">
        <title>Taro Niue Genome Assembly and Annotation.</title>
        <authorList>
            <person name="Atibalentja N."/>
            <person name="Keating K."/>
            <person name="Fields C.J."/>
        </authorList>
    </citation>
    <scope>NUCLEOTIDE SEQUENCE</scope>
    <source>
        <strain evidence="1">Niue_2</strain>
        <tissue evidence="1">Leaf</tissue>
    </source>
</reference>
<accession>A0A843VF55</accession>
<keyword evidence="2" id="KW-1185">Reference proteome</keyword>
<evidence type="ECO:0000313" key="1">
    <source>
        <dbReference type="EMBL" id="MQL92034.1"/>
    </source>
</evidence>
<dbReference type="AlphaFoldDB" id="A0A843VF55"/>
<protein>
    <submittedName>
        <fullName evidence="1">Uncharacterized protein</fullName>
    </submittedName>
</protein>
<name>A0A843VF55_COLES</name>
<gene>
    <name evidence="1" type="ORF">Taro_024651</name>
</gene>
<dbReference type="Proteomes" id="UP000652761">
    <property type="component" value="Unassembled WGS sequence"/>
</dbReference>
<proteinExistence type="predicted"/>
<dbReference type="OrthoDB" id="1849707at2759"/>
<evidence type="ECO:0000313" key="2">
    <source>
        <dbReference type="Proteomes" id="UP000652761"/>
    </source>
</evidence>